<keyword evidence="2" id="KW-0472">Membrane</keyword>
<dbReference type="Pfam" id="PF22564">
    <property type="entry name" value="HAAS"/>
    <property type="match status" value="1"/>
</dbReference>
<name>A0A090Y937_PAEMA</name>
<dbReference type="EMBL" id="WNZZ01000001">
    <property type="protein sequence ID" value="MUG21370.1"/>
    <property type="molecule type" value="Genomic_DNA"/>
</dbReference>
<keyword evidence="5" id="KW-1185">Reference proteome</keyword>
<evidence type="ECO:0000313" key="3">
    <source>
        <dbReference type="EMBL" id="KFM94686.1"/>
    </source>
</evidence>
<dbReference type="Proteomes" id="UP000029278">
    <property type="component" value="Unassembled WGS sequence"/>
</dbReference>
<feature type="transmembrane region" description="Helical" evidence="2">
    <location>
        <begin position="146"/>
        <end position="169"/>
    </location>
</feature>
<evidence type="ECO:0000256" key="1">
    <source>
        <dbReference type="SAM" id="MobiDB-lite"/>
    </source>
</evidence>
<evidence type="ECO:0000313" key="4">
    <source>
        <dbReference type="EMBL" id="MUG21370.1"/>
    </source>
</evidence>
<dbReference type="GeneID" id="77010997"/>
<dbReference type="PATRIC" id="fig|44252.3.peg.5397"/>
<evidence type="ECO:0000313" key="5">
    <source>
        <dbReference type="Proteomes" id="UP000029278"/>
    </source>
</evidence>
<keyword evidence="2" id="KW-1133">Transmembrane helix</keyword>
<evidence type="ECO:0000256" key="2">
    <source>
        <dbReference type="SAM" id="Phobius"/>
    </source>
</evidence>
<dbReference type="Proteomes" id="UP000442469">
    <property type="component" value="Unassembled WGS sequence"/>
</dbReference>
<keyword evidence="2" id="KW-0812">Transmembrane</keyword>
<dbReference type="EMBL" id="JMQA01000046">
    <property type="protein sequence ID" value="KFM94686.1"/>
    <property type="molecule type" value="Genomic_DNA"/>
</dbReference>
<gene>
    <name evidence="3" type="ORF">DJ90_5969</name>
    <name evidence="4" type="ORF">GNQ08_02845</name>
</gene>
<feature type="transmembrane region" description="Helical" evidence="2">
    <location>
        <begin position="178"/>
        <end position="199"/>
    </location>
</feature>
<feature type="region of interest" description="Disordered" evidence="1">
    <location>
        <begin position="83"/>
        <end position="104"/>
    </location>
</feature>
<dbReference type="STRING" id="44252.DJ90_5969"/>
<feature type="transmembrane region" description="Helical" evidence="2">
    <location>
        <begin position="118"/>
        <end position="140"/>
    </location>
</feature>
<evidence type="ECO:0000313" key="6">
    <source>
        <dbReference type="Proteomes" id="UP000442469"/>
    </source>
</evidence>
<comment type="caution">
    <text evidence="3">The sequence shown here is derived from an EMBL/GenBank/DDBJ whole genome shotgun (WGS) entry which is preliminary data.</text>
</comment>
<reference evidence="4 6" key="2">
    <citation type="submission" date="2019-11" db="EMBL/GenBank/DDBJ databases">
        <title>Draft genome sequences of five Paenibacillus species of dairy origin.</title>
        <authorList>
            <person name="Olajide A.M."/>
            <person name="Chen S."/>
            <person name="Lapointe G."/>
        </authorList>
    </citation>
    <scope>NUCLEOTIDE SEQUENCE [LARGE SCALE GENOMIC DNA]</scope>
    <source>
        <strain evidence="4 6">3CT49</strain>
    </source>
</reference>
<dbReference type="RefSeq" id="WP_036619135.1">
    <property type="nucleotide sequence ID" value="NZ_BOSD01000002.1"/>
</dbReference>
<protein>
    <submittedName>
        <fullName evidence="4">DUF1700 domain-containing protein</fullName>
    </submittedName>
</protein>
<organism evidence="3 5">
    <name type="scientific">Paenibacillus macerans</name>
    <name type="common">Bacillus macerans</name>
    <dbReference type="NCBI Taxonomy" id="44252"/>
    <lineage>
        <taxon>Bacteria</taxon>
        <taxon>Bacillati</taxon>
        <taxon>Bacillota</taxon>
        <taxon>Bacilli</taxon>
        <taxon>Bacillales</taxon>
        <taxon>Paenibacillaceae</taxon>
        <taxon>Paenibacillus</taxon>
    </lineage>
</organism>
<sequence>MNKNEFIALLRAHLSVLPPEEQNELLEDYEAHFEFGLQSGKTEEEIVLELGEPAELAKEALGNRYIPQDHVYWYGPDPAGRANAPEPNSAARAGNDRPAGNTPAYTGPGLKAVKRRGVFAGVMVYIGLFFLNLIVVPLLLSLWSAFAGFAAIALGGIISPLALGLEFAVHHQFNPGKLFAAVACVGIGILLAVGSRYLFIGMLRLSTGYWKWNVRIAKGGDAA</sequence>
<proteinExistence type="predicted"/>
<dbReference type="OrthoDB" id="9804829at2"/>
<accession>A0A090Y937</accession>
<reference evidence="3 5" key="1">
    <citation type="submission" date="2014-04" db="EMBL/GenBank/DDBJ databases">
        <authorList>
            <person name="Bishop-Lilly K.A."/>
            <person name="Broomall S.M."/>
            <person name="Chain P.S."/>
            <person name="Chertkov O."/>
            <person name="Coyne S.R."/>
            <person name="Daligault H.E."/>
            <person name="Davenport K.W."/>
            <person name="Erkkila T."/>
            <person name="Frey K.G."/>
            <person name="Gibbons H.S."/>
            <person name="Gu W."/>
            <person name="Jaissle J."/>
            <person name="Johnson S.L."/>
            <person name="Koroleva G.I."/>
            <person name="Ladner J.T."/>
            <person name="Lo C.-C."/>
            <person name="Minogue T.D."/>
            <person name="Munk C."/>
            <person name="Palacios G.F."/>
            <person name="Redden C.L."/>
            <person name="Rosenzweig C.N."/>
            <person name="Scholz M.B."/>
            <person name="Teshima H."/>
            <person name="Xu Y."/>
        </authorList>
    </citation>
    <scope>NUCLEOTIDE SEQUENCE [LARGE SCALE GENOMIC DNA]</scope>
    <source>
        <strain evidence="3 5">8244</strain>
    </source>
</reference>
<dbReference type="HOGENOM" id="CLU_111928_0_0_9"/>
<dbReference type="AlphaFoldDB" id="A0A090Y937"/>